<keyword evidence="1 4" id="KW-0812">Transmembrane</keyword>
<evidence type="ECO:0000256" key="1">
    <source>
        <dbReference type="ARBA" id="ARBA00022692"/>
    </source>
</evidence>
<feature type="transmembrane region" description="Helical" evidence="4">
    <location>
        <begin position="220"/>
        <end position="241"/>
    </location>
</feature>
<feature type="transmembrane region" description="Helical" evidence="4">
    <location>
        <begin position="104"/>
        <end position="127"/>
    </location>
</feature>
<feature type="domain" description="Major facilitator superfamily (MFS) profile" evidence="5">
    <location>
        <begin position="11"/>
        <end position="402"/>
    </location>
</feature>
<feature type="transmembrane region" description="Helical" evidence="4">
    <location>
        <begin position="309"/>
        <end position="332"/>
    </location>
</feature>
<evidence type="ECO:0000259" key="5">
    <source>
        <dbReference type="PROSITE" id="PS50850"/>
    </source>
</evidence>
<feature type="transmembrane region" description="Helical" evidence="4">
    <location>
        <begin position="284"/>
        <end position="303"/>
    </location>
</feature>
<dbReference type="SUPFAM" id="SSF103473">
    <property type="entry name" value="MFS general substrate transporter"/>
    <property type="match status" value="1"/>
</dbReference>
<feature type="transmembrane region" description="Helical" evidence="4">
    <location>
        <begin position="52"/>
        <end position="72"/>
    </location>
</feature>
<dbReference type="InterPro" id="IPR036259">
    <property type="entry name" value="MFS_trans_sf"/>
</dbReference>
<comment type="caution">
    <text evidence="6">The sequence shown here is derived from an EMBL/GenBank/DDBJ whole genome shotgun (WGS) entry which is preliminary data.</text>
</comment>
<dbReference type="Proteomes" id="UP000564885">
    <property type="component" value="Unassembled WGS sequence"/>
</dbReference>
<protein>
    <submittedName>
        <fullName evidence="6">MFS transporter</fullName>
    </submittedName>
</protein>
<dbReference type="InterPro" id="IPR020846">
    <property type="entry name" value="MFS_dom"/>
</dbReference>
<dbReference type="GO" id="GO:0022857">
    <property type="term" value="F:transmembrane transporter activity"/>
    <property type="evidence" value="ECO:0007669"/>
    <property type="project" value="InterPro"/>
</dbReference>
<keyword evidence="2 4" id="KW-1133">Transmembrane helix</keyword>
<evidence type="ECO:0000256" key="2">
    <source>
        <dbReference type="ARBA" id="ARBA00022989"/>
    </source>
</evidence>
<proteinExistence type="predicted"/>
<dbReference type="AlphaFoldDB" id="A0A849I4X4"/>
<evidence type="ECO:0000313" key="6">
    <source>
        <dbReference type="EMBL" id="NNM74492.1"/>
    </source>
</evidence>
<feature type="transmembrane region" description="Helical" evidence="4">
    <location>
        <begin position="253"/>
        <end position="277"/>
    </location>
</feature>
<evidence type="ECO:0000256" key="4">
    <source>
        <dbReference type="SAM" id="Phobius"/>
    </source>
</evidence>
<dbReference type="PANTHER" id="PTHR11360">
    <property type="entry name" value="MONOCARBOXYLATE TRANSPORTER"/>
    <property type="match status" value="1"/>
</dbReference>
<dbReference type="EMBL" id="JABEPP010000005">
    <property type="protein sequence ID" value="NNM74492.1"/>
    <property type="molecule type" value="Genomic_DNA"/>
</dbReference>
<feature type="transmembrane region" description="Helical" evidence="4">
    <location>
        <begin position="166"/>
        <end position="187"/>
    </location>
</feature>
<dbReference type="InterPro" id="IPR050327">
    <property type="entry name" value="Proton-linked_MCT"/>
</dbReference>
<name>A0A849I4X4_9HYPH</name>
<keyword evidence="7" id="KW-1185">Reference proteome</keyword>
<accession>A0A849I4X4</accession>
<organism evidence="6 7">
    <name type="scientific">Enterovirga aerilata</name>
    <dbReference type="NCBI Taxonomy" id="2730920"/>
    <lineage>
        <taxon>Bacteria</taxon>
        <taxon>Pseudomonadati</taxon>
        <taxon>Pseudomonadota</taxon>
        <taxon>Alphaproteobacteria</taxon>
        <taxon>Hyphomicrobiales</taxon>
        <taxon>Methylobacteriaceae</taxon>
        <taxon>Enterovirga</taxon>
    </lineage>
</organism>
<sequence length="413" mass="43034">MTPASLNSVQRWSILGGAAIMLSLAMGMRQSFGLFQPHMVRDIGVTTADFSLAMAIQNIVWGITQPFVGVMADRYGFRWVTLAGVVIYAAGLGLMITASSALHLVLGSGICIGLALSCTASSVAMSVASRAVTPARRSVTMGMVSALGSLGLVLASPMAQTLISTAGWQVALIGFLGLVCVMIPAALGAGQVDRMEAAPSHHLDQSLAEVLRSAFGHSGYVVMALAFFVCGLQLVFITTHLPTYLADCGMDPSVGAAALAAIGFFNVLGSYLFGWLGGRYPKQYLLGGVYVLRSLVVAAYFLVPPTPATTIVFGAAMGALWLGVVPLVNGLVVELFGIRFMTTLVGIAFFSHQVGSFLGAWGGGLIYDTLGSYDAAWKAAVLIGLIAGFAQMLMNVRPPVGTRSMAPLPQPTA</sequence>
<feature type="transmembrane region" description="Helical" evidence="4">
    <location>
        <begin position="375"/>
        <end position="396"/>
    </location>
</feature>
<dbReference type="InterPro" id="IPR011701">
    <property type="entry name" value="MFS"/>
</dbReference>
<feature type="transmembrane region" description="Helical" evidence="4">
    <location>
        <begin position="79"/>
        <end position="98"/>
    </location>
</feature>
<dbReference type="CDD" id="cd17355">
    <property type="entry name" value="MFS_YcxA_like"/>
    <property type="match status" value="1"/>
</dbReference>
<dbReference type="Pfam" id="PF07690">
    <property type="entry name" value="MFS_1"/>
    <property type="match status" value="1"/>
</dbReference>
<dbReference type="PROSITE" id="PS50850">
    <property type="entry name" value="MFS"/>
    <property type="match status" value="1"/>
</dbReference>
<dbReference type="PANTHER" id="PTHR11360:SF284">
    <property type="entry name" value="EG:103B4.3 PROTEIN-RELATED"/>
    <property type="match status" value="1"/>
</dbReference>
<reference evidence="6 7" key="1">
    <citation type="submission" date="2020-04" db="EMBL/GenBank/DDBJ databases">
        <title>Enterovirga sp. isolate from soil.</title>
        <authorList>
            <person name="Chea S."/>
            <person name="Kim D.-U."/>
        </authorList>
    </citation>
    <scope>NUCLEOTIDE SEQUENCE [LARGE SCALE GENOMIC DNA]</scope>
    <source>
        <strain evidence="6 7">DB1703</strain>
    </source>
</reference>
<dbReference type="RefSeq" id="WP_171219919.1">
    <property type="nucleotide sequence ID" value="NZ_JABEPP010000005.1"/>
</dbReference>
<dbReference type="Gene3D" id="1.20.1250.20">
    <property type="entry name" value="MFS general substrate transporter like domains"/>
    <property type="match status" value="1"/>
</dbReference>
<feature type="transmembrane region" description="Helical" evidence="4">
    <location>
        <begin position="344"/>
        <end position="363"/>
    </location>
</feature>
<evidence type="ECO:0000313" key="7">
    <source>
        <dbReference type="Proteomes" id="UP000564885"/>
    </source>
</evidence>
<keyword evidence="3 4" id="KW-0472">Membrane</keyword>
<evidence type="ECO:0000256" key="3">
    <source>
        <dbReference type="ARBA" id="ARBA00023136"/>
    </source>
</evidence>
<feature type="transmembrane region" description="Helical" evidence="4">
    <location>
        <begin position="139"/>
        <end position="160"/>
    </location>
</feature>
<feature type="transmembrane region" description="Helical" evidence="4">
    <location>
        <begin position="12"/>
        <end position="32"/>
    </location>
</feature>
<gene>
    <name evidence="6" type="ORF">HJG44_19210</name>
</gene>